<dbReference type="AlphaFoldDB" id="A0A0D5XV79"/>
<accession>A0A0D5XV79</accession>
<reference evidence="2 3" key="1">
    <citation type="journal article" date="2015" name="Mol. Plant Microbe Interact.">
        <title>Comparative Genomic Analysis of Pseudomonas chlororaphis PCL1606 Reveals New Insight into Antifungal Compounds Involved in Biocontrol.</title>
        <authorList>
            <person name="Calderon C.E."/>
            <person name="Ramos C."/>
            <person name="de Vicente A."/>
            <person name="Cazorla F.M."/>
        </authorList>
    </citation>
    <scope>NUCLEOTIDE SEQUENCE [LARGE SCALE GENOMIC DNA]</scope>
    <source>
        <strain evidence="2 3">PCL1606</strain>
    </source>
</reference>
<dbReference type="KEGG" id="pcz:PCL1606_15610"/>
<gene>
    <name evidence="2" type="ORF">PCL1606_15610</name>
</gene>
<evidence type="ECO:0000313" key="3">
    <source>
        <dbReference type="Proteomes" id="UP000032748"/>
    </source>
</evidence>
<feature type="compositionally biased region" description="Basic and acidic residues" evidence="1">
    <location>
        <begin position="15"/>
        <end position="25"/>
    </location>
</feature>
<evidence type="ECO:0000256" key="1">
    <source>
        <dbReference type="SAM" id="MobiDB-lite"/>
    </source>
</evidence>
<dbReference type="Proteomes" id="UP000032748">
    <property type="component" value="Chromosome"/>
</dbReference>
<name>A0A0D5XV79_9PSED</name>
<organism evidence="2 3">
    <name type="scientific">Pseudomonas chlororaphis</name>
    <dbReference type="NCBI Taxonomy" id="587753"/>
    <lineage>
        <taxon>Bacteria</taxon>
        <taxon>Pseudomonadati</taxon>
        <taxon>Pseudomonadota</taxon>
        <taxon>Gammaproteobacteria</taxon>
        <taxon>Pseudomonadales</taxon>
        <taxon>Pseudomonadaceae</taxon>
        <taxon>Pseudomonas</taxon>
    </lineage>
</organism>
<protein>
    <submittedName>
        <fullName evidence="2">Uncharacterized protein</fullName>
    </submittedName>
</protein>
<dbReference type="EMBL" id="CP011110">
    <property type="protein sequence ID" value="AKA23016.1"/>
    <property type="molecule type" value="Genomic_DNA"/>
</dbReference>
<sequence length="84" mass="9438">MDDFHGTLGIGGNGNERESAEREQRSNGNDSSETRNRIHLRDTFLVVMHASLVLALHRILNRGWARAGNEGMRECHHAVTKPSF</sequence>
<proteinExistence type="predicted"/>
<evidence type="ECO:0000313" key="2">
    <source>
        <dbReference type="EMBL" id="AKA23016.1"/>
    </source>
</evidence>
<feature type="region of interest" description="Disordered" evidence="1">
    <location>
        <begin position="1"/>
        <end position="36"/>
    </location>
</feature>